<evidence type="ECO:0000313" key="1">
    <source>
        <dbReference type="Proteomes" id="UP000189703"/>
    </source>
</evidence>
<sequence>MSWIPPPVGCIKVNVDVVVSDLASGIGIGVLKDIGDLHYFLGIEAHRNHIGLYLCQRRYIVDLLHHAGLDGAKPLSTPMAASTKLSRLHGSPLFHPSQYRSIVGGLQYLNLTHPDISFVVNKAC</sequence>
<dbReference type="Proteomes" id="UP000189703">
    <property type="component" value="Unplaced"/>
</dbReference>
<keyword evidence="1" id="KW-1185">Reference proteome</keyword>
<protein>
    <submittedName>
        <fullName evidence="2">Uncharacterized protein LOC109115588</fullName>
    </submittedName>
</protein>
<dbReference type="KEGG" id="nnu:109115588"/>
<dbReference type="AlphaFoldDB" id="A0A1U8QBA7"/>
<reference evidence="2" key="1">
    <citation type="submission" date="2025-08" db="UniProtKB">
        <authorList>
            <consortium name="RefSeq"/>
        </authorList>
    </citation>
    <scope>IDENTIFICATION</scope>
</reference>
<dbReference type="RefSeq" id="XP_019055360.1">
    <property type="nucleotide sequence ID" value="XM_019199815.1"/>
</dbReference>
<name>A0A1U8QBA7_NELNU</name>
<evidence type="ECO:0000313" key="2">
    <source>
        <dbReference type="RefSeq" id="XP_019055360.1"/>
    </source>
</evidence>
<dbReference type="OMA" id="AHRNHIG"/>
<proteinExistence type="predicted"/>
<dbReference type="InParanoid" id="A0A1U8QBA7"/>
<gene>
    <name evidence="2" type="primary">LOC109115588</name>
</gene>
<dbReference type="OrthoDB" id="1305759at2759"/>
<dbReference type="GeneID" id="109115588"/>
<accession>A0A1U8QBA7</accession>
<organism evidence="1 2">
    <name type="scientific">Nelumbo nucifera</name>
    <name type="common">Sacred lotus</name>
    <dbReference type="NCBI Taxonomy" id="4432"/>
    <lineage>
        <taxon>Eukaryota</taxon>
        <taxon>Viridiplantae</taxon>
        <taxon>Streptophyta</taxon>
        <taxon>Embryophyta</taxon>
        <taxon>Tracheophyta</taxon>
        <taxon>Spermatophyta</taxon>
        <taxon>Magnoliopsida</taxon>
        <taxon>Proteales</taxon>
        <taxon>Nelumbonaceae</taxon>
        <taxon>Nelumbo</taxon>
    </lineage>
</organism>